<evidence type="ECO:0000256" key="11">
    <source>
        <dbReference type="ARBA" id="ARBA00023118"/>
    </source>
</evidence>
<dbReference type="InterPro" id="IPR013343">
    <property type="entry name" value="CRISPR-assoc_prot_Cas4"/>
</dbReference>
<dbReference type="EMBL" id="MLJW01000002">
    <property type="protein sequence ID" value="OIR18597.1"/>
    <property type="molecule type" value="Genomic_DNA"/>
</dbReference>
<dbReference type="AlphaFoldDB" id="A0A1J5TQK0"/>
<evidence type="ECO:0000313" key="15">
    <source>
        <dbReference type="EMBL" id="OIR18597.1"/>
    </source>
</evidence>
<name>A0A1J5TQK0_9ZZZZ</name>
<dbReference type="PANTHER" id="PTHR36531:SF6">
    <property type="entry name" value="DNA REPLICATION ATP-DEPENDENT HELICASE_NUCLEASE DNA2"/>
    <property type="match status" value="1"/>
</dbReference>
<evidence type="ECO:0000256" key="3">
    <source>
        <dbReference type="ARBA" id="ARBA00012768"/>
    </source>
</evidence>
<keyword evidence="12" id="KW-0464">Manganese</keyword>
<dbReference type="InterPro" id="IPR011604">
    <property type="entry name" value="PDDEXK-like_dom_sf"/>
</dbReference>
<evidence type="ECO:0000256" key="6">
    <source>
        <dbReference type="ARBA" id="ARBA00022723"/>
    </source>
</evidence>
<keyword evidence="5" id="KW-0540">Nuclease</keyword>
<dbReference type="NCBIfam" id="TIGR00372">
    <property type="entry name" value="cas4"/>
    <property type="match status" value="1"/>
</dbReference>
<dbReference type="GO" id="GO:0051536">
    <property type="term" value="F:iron-sulfur cluster binding"/>
    <property type="evidence" value="ECO:0007669"/>
    <property type="project" value="UniProtKB-KW"/>
</dbReference>
<evidence type="ECO:0000259" key="14">
    <source>
        <dbReference type="Pfam" id="PF01930"/>
    </source>
</evidence>
<protein>
    <recommendedName>
        <fullName evidence="4">CRISPR-associated exonuclease Cas4</fullName>
        <ecNumber evidence="3">3.1.12.1</ecNumber>
    </recommendedName>
</protein>
<evidence type="ECO:0000256" key="8">
    <source>
        <dbReference type="ARBA" id="ARBA00022839"/>
    </source>
</evidence>
<reference evidence="15" key="1">
    <citation type="submission" date="2016-10" db="EMBL/GenBank/DDBJ databases">
        <title>Sequence of Gallionella enrichment culture.</title>
        <authorList>
            <person name="Poehlein A."/>
            <person name="Muehling M."/>
            <person name="Daniel R."/>
        </authorList>
    </citation>
    <scope>NUCLEOTIDE SEQUENCE</scope>
</reference>
<dbReference type="Pfam" id="PF01930">
    <property type="entry name" value="Cas_Cas4"/>
    <property type="match status" value="1"/>
</dbReference>
<evidence type="ECO:0000256" key="13">
    <source>
        <dbReference type="ARBA" id="ARBA00033996"/>
    </source>
</evidence>
<evidence type="ECO:0000256" key="5">
    <source>
        <dbReference type="ARBA" id="ARBA00022722"/>
    </source>
</evidence>
<organism evidence="15">
    <name type="scientific">mine drainage metagenome</name>
    <dbReference type="NCBI Taxonomy" id="410659"/>
    <lineage>
        <taxon>unclassified sequences</taxon>
        <taxon>metagenomes</taxon>
        <taxon>ecological metagenomes</taxon>
    </lineage>
</organism>
<dbReference type="GO" id="GO:0046872">
    <property type="term" value="F:metal ion binding"/>
    <property type="evidence" value="ECO:0007669"/>
    <property type="project" value="UniProtKB-KW"/>
</dbReference>
<dbReference type="InterPro" id="IPR022765">
    <property type="entry name" value="Dna2/Cas4_DUF83"/>
</dbReference>
<dbReference type="InterPro" id="IPR051827">
    <property type="entry name" value="Cas4_exonuclease"/>
</dbReference>
<feature type="domain" description="DUF83" evidence="14">
    <location>
        <begin position="21"/>
        <end position="201"/>
    </location>
</feature>
<dbReference type="GO" id="GO:0004527">
    <property type="term" value="F:exonuclease activity"/>
    <property type="evidence" value="ECO:0007669"/>
    <property type="project" value="UniProtKB-KW"/>
</dbReference>
<accession>A0A1J5TQK0</accession>
<comment type="catalytic activity">
    <reaction evidence="13">
        <text>exonucleolytic cleavage in the 5'- to 3'-direction to yield nucleoside 3'-phosphates.</text>
        <dbReference type="EC" id="3.1.12.1"/>
    </reaction>
</comment>
<evidence type="ECO:0000256" key="4">
    <source>
        <dbReference type="ARBA" id="ARBA00020049"/>
    </source>
</evidence>
<evidence type="ECO:0000256" key="7">
    <source>
        <dbReference type="ARBA" id="ARBA00022801"/>
    </source>
</evidence>
<proteinExistence type="inferred from homology"/>
<keyword evidence="10" id="KW-0411">Iron-sulfur</keyword>
<keyword evidence="6" id="KW-0479">Metal-binding</keyword>
<evidence type="ECO:0000256" key="9">
    <source>
        <dbReference type="ARBA" id="ARBA00023004"/>
    </source>
</evidence>
<keyword evidence="11" id="KW-0051">Antiviral defense</keyword>
<dbReference type="PANTHER" id="PTHR36531">
    <property type="entry name" value="CRISPR-ASSOCIATED EXONUCLEASE CAS4"/>
    <property type="match status" value="1"/>
</dbReference>
<comment type="cofactor">
    <cofactor evidence="1">
        <name>[4Fe-4S] cluster</name>
        <dbReference type="ChEBI" id="CHEBI:49883"/>
    </cofactor>
</comment>
<dbReference type="GO" id="GO:0051607">
    <property type="term" value="P:defense response to virus"/>
    <property type="evidence" value="ECO:0007669"/>
    <property type="project" value="UniProtKB-KW"/>
</dbReference>
<dbReference type="EC" id="3.1.12.1" evidence="3"/>
<comment type="similarity">
    <text evidence="2">Belongs to the CRISPR-associated exonuclease Cas4 family.</text>
</comment>
<keyword evidence="8" id="KW-0269">Exonuclease</keyword>
<evidence type="ECO:0000256" key="2">
    <source>
        <dbReference type="ARBA" id="ARBA00009189"/>
    </source>
</evidence>
<evidence type="ECO:0000256" key="12">
    <source>
        <dbReference type="ARBA" id="ARBA00023211"/>
    </source>
</evidence>
<keyword evidence="9" id="KW-0408">Iron</keyword>
<evidence type="ECO:0000256" key="10">
    <source>
        <dbReference type="ARBA" id="ARBA00023014"/>
    </source>
</evidence>
<keyword evidence="7" id="KW-0378">Hydrolase</keyword>
<sequence>MAEASKVERVGPAAPDSLPLSALNHHLYCERRAYLIHAEGVFVDNEHTTMGTLIHESVDTPGYEHRAGWELLRALPLFSDSLGLAGKADLVEVRRDPASGAIVEARPVEYKKGPARRWFNDEVQLCAQALALEEMLGLRIETGLVFHAASSKRSEIAFGKDLRALTAATVGALRVSLARHSAPPATLKPQCEGCSLHGVCLPESSDLPKVQLYEPRDYT</sequence>
<dbReference type="Gene3D" id="3.90.320.10">
    <property type="match status" value="1"/>
</dbReference>
<gene>
    <name evidence="15" type="ORF">GALL_09340</name>
</gene>
<evidence type="ECO:0000256" key="1">
    <source>
        <dbReference type="ARBA" id="ARBA00001966"/>
    </source>
</evidence>
<comment type="caution">
    <text evidence="15">The sequence shown here is derived from an EMBL/GenBank/DDBJ whole genome shotgun (WGS) entry which is preliminary data.</text>
</comment>